<sequence length="83" mass="9000">MQLHCVLADCMQIVKVTGLTDEDLCVYGVPAGQLKLLVKLLGGGKLPFVVCLVWWCVDSGRVINTGVLAWRITGGILEWCVIA</sequence>
<proteinExistence type="predicted"/>
<gene>
    <name evidence="1" type="ORF">SPARVUS_LOCUS4844809</name>
</gene>
<reference evidence="1" key="1">
    <citation type="submission" date="2023-05" db="EMBL/GenBank/DDBJ databases">
        <authorList>
            <person name="Stuckert A."/>
        </authorList>
    </citation>
    <scope>NUCLEOTIDE SEQUENCE</scope>
</reference>
<keyword evidence="2" id="KW-1185">Reference proteome</keyword>
<dbReference type="EMBL" id="CATNWA010009483">
    <property type="protein sequence ID" value="CAI9558108.1"/>
    <property type="molecule type" value="Genomic_DNA"/>
</dbReference>
<protein>
    <submittedName>
        <fullName evidence="1">Uncharacterized protein</fullName>
    </submittedName>
</protein>
<feature type="non-terminal residue" evidence="1">
    <location>
        <position position="83"/>
    </location>
</feature>
<name>A0ABN9CF15_9NEOB</name>
<comment type="caution">
    <text evidence="1">The sequence shown here is derived from an EMBL/GenBank/DDBJ whole genome shotgun (WGS) entry which is preliminary data.</text>
</comment>
<evidence type="ECO:0000313" key="2">
    <source>
        <dbReference type="Proteomes" id="UP001162483"/>
    </source>
</evidence>
<dbReference type="Proteomes" id="UP001162483">
    <property type="component" value="Unassembled WGS sequence"/>
</dbReference>
<evidence type="ECO:0000313" key="1">
    <source>
        <dbReference type="EMBL" id="CAI9558108.1"/>
    </source>
</evidence>
<accession>A0ABN9CF15</accession>
<organism evidence="1 2">
    <name type="scientific">Staurois parvus</name>
    <dbReference type="NCBI Taxonomy" id="386267"/>
    <lineage>
        <taxon>Eukaryota</taxon>
        <taxon>Metazoa</taxon>
        <taxon>Chordata</taxon>
        <taxon>Craniata</taxon>
        <taxon>Vertebrata</taxon>
        <taxon>Euteleostomi</taxon>
        <taxon>Amphibia</taxon>
        <taxon>Batrachia</taxon>
        <taxon>Anura</taxon>
        <taxon>Neobatrachia</taxon>
        <taxon>Ranoidea</taxon>
        <taxon>Ranidae</taxon>
        <taxon>Staurois</taxon>
    </lineage>
</organism>